<dbReference type="Proteomes" id="UP001589667">
    <property type="component" value="Unassembled WGS sequence"/>
</dbReference>
<feature type="transmembrane region" description="Helical" evidence="1">
    <location>
        <begin position="6"/>
        <end position="24"/>
    </location>
</feature>
<evidence type="ECO:0000313" key="2">
    <source>
        <dbReference type="EMBL" id="MFB9641298.1"/>
    </source>
</evidence>
<evidence type="ECO:0000256" key="1">
    <source>
        <dbReference type="SAM" id="Phobius"/>
    </source>
</evidence>
<accession>A0ABV5SLT6</accession>
<protein>
    <recommendedName>
        <fullName evidence="4">DUF4760 domain-containing protein</fullName>
    </recommendedName>
</protein>
<keyword evidence="1" id="KW-0472">Membrane</keyword>
<dbReference type="RefSeq" id="WP_157422909.1">
    <property type="nucleotide sequence ID" value="NZ_BAAANI010000006.1"/>
</dbReference>
<name>A0ABV5SLT6_9MICO</name>
<sequence>MDQVVLWIAPLLGFAAAIISVIAAGRAKRSEQHAAAQARQRDVMQQSIEPLLYAASDLQSRIYNILKQGFLETYGSGPEDRWRANATEYTCFLFAQYFGWAEATRQAALFKESLELIGSSNGSKADATSITSVIREVSDALKTDAYGKELMLFAGEQHAIGELMFRWEVVGERRFPSVMRYATFVARFRRDNDFRAWFDALLEPITNGIGDAGRSRLADVQNRLVDLMDLLDPSHSIYKQRAKIGDNRSQSSLG</sequence>
<keyword evidence="1" id="KW-0812">Transmembrane</keyword>
<gene>
    <name evidence="2" type="ORF">ACFFQV_03240</name>
</gene>
<reference evidence="2 3" key="1">
    <citation type="submission" date="2024-09" db="EMBL/GenBank/DDBJ databases">
        <authorList>
            <person name="Sun Q."/>
            <person name="Mori K."/>
        </authorList>
    </citation>
    <scope>NUCLEOTIDE SEQUENCE [LARGE SCALE GENOMIC DNA]</scope>
    <source>
        <strain evidence="2 3">JCM 14321</strain>
    </source>
</reference>
<comment type="caution">
    <text evidence="2">The sequence shown here is derived from an EMBL/GenBank/DDBJ whole genome shotgun (WGS) entry which is preliminary data.</text>
</comment>
<evidence type="ECO:0008006" key="4">
    <source>
        <dbReference type="Google" id="ProtNLM"/>
    </source>
</evidence>
<evidence type="ECO:0000313" key="3">
    <source>
        <dbReference type="Proteomes" id="UP001589667"/>
    </source>
</evidence>
<keyword evidence="3" id="KW-1185">Reference proteome</keyword>
<organism evidence="2 3">
    <name type="scientific">Agromyces lapidis</name>
    <dbReference type="NCBI Taxonomy" id="279574"/>
    <lineage>
        <taxon>Bacteria</taxon>
        <taxon>Bacillati</taxon>
        <taxon>Actinomycetota</taxon>
        <taxon>Actinomycetes</taxon>
        <taxon>Micrococcales</taxon>
        <taxon>Microbacteriaceae</taxon>
        <taxon>Agromyces</taxon>
    </lineage>
</organism>
<keyword evidence="1" id="KW-1133">Transmembrane helix</keyword>
<dbReference type="EMBL" id="JBHMBL010000001">
    <property type="protein sequence ID" value="MFB9641298.1"/>
    <property type="molecule type" value="Genomic_DNA"/>
</dbReference>
<proteinExistence type="predicted"/>